<dbReference type="AlphaFoldDB" id="A0A6J4MMJ9"/>
<evidence type="ECO:0000313" key="1">
    <source>
        <dbReference type="EMBL" id="CAA9363638.1"/>
    </source>
</evidence>
<name>A0A6J4MMJ9_9BACT</name>
<accession>A0A6J4MMJ9</accession>
<proteinExistence type="predicted"/>
<reference evidence="1" key="1">
    <citation type="submission" date="2020-02" db="EMBL/GenBank/DDBJ databases">
        <authorList>
            <person name="Meier V. D."/>
        </authorList>
    </citation>
    <scope>NUCLEOTIDE SEQUENCE</scope>
    <source>
        <strain evidence="1">AVDCRST_MAG89</strain>
    </source>
</reference>
<protein>
    <recommendedName>
        <fullName evidence="2">ABC transporter ATPase</fullName>
    </recommendedName>
</protein>
<organism evidence="1">
    <name type="scientific">uncultured Gemmatimonadota bacterium</name>
    <dbReference type="NCBI Taxonomy" id="203437"/>
    <lineage>
        <taxon>Bacteria</taxon>
        <taxon>Pseudomonadati</taxon>
        <taxon>Gemmatimonadota</taxon>
        <taxon>environmental samples</taxon>
    </lineage>
</organism>
<dbReference type="EMBL" id="CADCTV010000825">
    <property type="protein sequence ID" value="CAA9363638.1"/>
    <property type="molecule type" value="Genomic_DNA"/>
</dbReference>
<sequence length="169" mass="18651">MPAVPFDQLPDDARLWVFASARPLHDAEQQRLLAHTDGFLRQWAAHGSPVVGGRELRHGRFLLVGADERATGVSGCSTDTLFRTLGDLERELGVELRDASLVFFRDEDGAVASEPRPAFRQRALSGRVGPETVVFDNTVPTLGDVRNGRWETEMQMAWHARAFPVGATS</sequence>
<evidence type="ECO:0008006" key="2">
    <source>
        <dbReference type="Google" id="ProtNLM"/>
    </source>
</evidence>
<gene>
    <name evidence="1" type="ORF">AVDCRST_MAG89-3929</name>
</gene>